<dbReference type="EMBL" id="AP035881">
    <property type="protein sequence ID" value="BFP49440.1"/>
    <property type="molecule type" value="Genomic_DNA"/>
</dbReference>
<keyword evidence="1" id="KW-0472">Membrane</keyword>
<evidence type="ECO:0008006" key="3">
    <source>
        <dbReference type="Google" id="ProtNLM"/>
    </source>
</evidence>
<protein>
    <recommendedName>
        <fullName evidence="3">Integral membrane protein</fullName>
    </recommendedName>
</protein>
<organism evidence="2">
    <name type="scientific">Kitasatospora sp. CMC57</name>
    <dbReference type="NCBI Taxonomy" id="3231513"/>
    <lineage>
        <taxon>Bacteria</taxon>
        <taxon>Bacillati</taxon>
        <taxon>Actinomycetota</taxon>
        <taxon>Actinomycetes</taxon>
        <taxon>Kitasatosporales</taxon>
        <taxon>Streptomycetaceae</taxon>
        <taxon>Kitasatospora</taxon>
    </lineage>
</organism>
<accession>A0AB33K9J5</accession>
<keyword evidence="1" id="KW-0812">Transmembrane</keyword>
<proteinExistence type="predicted"/>
<sequence>MARFVVPIGAVVLVVATGAKLAGGEYPLLAIVPVTLSTAVGTIWYLRRGSAN</sequence>
<reference evidence="2" key="1">
    <citation type="submission" date="2024-07" db="EMBL/GenBank/DDBJ databases">
        <title>Complete genome sequences of cellulolytic bacteria, Kitasatospora sp. CMC57 and Streptomyces sp. CMC78, isolated from Japanese agricultural soil.</title>
        <authorList>
            <person name="Hashimoto T."/>
            <person name="Ito M."/>
            <person name="Iwamoto M."/>
            <person name="Fukahori D."/>
            <person name="Shoda T."/>
            <person name="Sakoda M."/>
            <person name="Morohoshi T."/>
            <person name="Mitsuboshi M."/>
            <person name="Nishizawa T."/>
        </authorList>
    </citation>
    <scope>NUCLEOTIDE SEQUENCE</scope>
    <source>
        <strain evidence="2">CMC57</strain>
    </source>
</reference>
<evidence type="ECO:0000256" key="1">
    <source>
        <dbReference type="SAM" id="Phobius"/>
    </source>
</evidence>
<evidence type="ECO:0000313" key="2">
    <source>
        <dbReference type="EMBL" id="BFP49440.1"/>
    </source>
</evidence>
<keyword evidence="1" id="KW-1133">Transmembrane helix</keyword>
<dbReference type="AlphaFoldDB" id="A0AB33K9J5"/>
<name>A0AB33K9J5_9ACTN</name>
<gene>
    <name evidence="2" type="ORF">KCMC57_58080</name>
</gene>
<feature type="transmembrane region" description="Helical" evidence="1">
    <location>
        <begin position="28"/>
        <end position="46"/>
    </location>
</feature>